<dbReference type="AlphaFoldDB" id="A0A9P9A832"/>
<evidence type="ECO:0000259" key="3">
    <source>
        <dbReference type="Pfam" id="PF05368"/>
    </source>
</evidence>
<keyword evidence="2" id="KW-0521">NADP</keyword>
<dbReference type="InterPro" id="IPR051164">
    <property type="entry name" value="NmrA-like_oxidored"/>
</dbReference>
<dbReference type="EMBL" id="JAGSXJ010000013">
    <property type="protein sequence ID" value="KAH6686419.1"/>
    <property type="molecule type" value="Genomic_DNA"/>
</dbReference>
<sequence>MSTYLITQATGAQSREVIKHLLAGGAKIHALVRDPSKDLHPLLRDPAVTIFKGNSEDTDAVFAAAQGATGVFLNTFPIPGLEEQQAKSVVAAAKKAGITSIVASTSLAAGDRSLWDDEATKVAGLYGYFASKAAVEEVVKGAGFDNTTIVRPGFIHIDYLGTHSEGNWLGLKKRGELDHDYEENARMPQTVASDIGRWVAAALEYPAMFNGAEIELTPEALTVEEVSAIVSRVAGREVPARRRTPEERDALRGKFFVQGFHLWTNGKDLSRLVTAAKEAEAKYGIKFSTLEEGLTADRELLIATLP</sequence>
<feature type="domain" description="NmrA-like" evidence="3">
    <location>
        <begin position="3"/>
        <end position="240"/>
    </location>
</feature>
<comment type="caution">
    <text evidence="4">The sequence shown here is derived from an EMBL/GenBank/DDBJ whole genome shotgun (WGS) entry which is preliminary data.</text>
</comment>
<dbReference type="PANTHER" id="PTHR42748">
    <property type="entry name" value="NITROGEN METABOLITE REPRESSION PROTEIN NMRA FAMILY MEMBER"/>
    <property type="match status" value="1"/>
</dbReference>
<dbReference type="InterPro" id="IPR008030">
    <property type="entry name" value="NmrA-like"/>
</dbReference>
<keyword evidence="5" id="KW-1185">Reference proteome</keyword>
<protein>
    <recommendedName>
        <fullName evidence="3">NmrA-like domain-containing protein</fullName>
    </recommendedName>
</protein>
<dbReference type="Proteomes" id="UP000770015">
    <property type="component" value="Unassembled WGS sequence"/>
</dbReference>
<evidence type="ECO:0000313" key="4">
    <source>
        <dbReference type="EMBL" id="KAH6686419.1"/>
    </source>
</evidence>
<dbReference type="InterPro" id="IPR036291">
    <property type="entry name" value="NAD(P)-bd_dom_sf"/>
</dbReference>
<evidence type="ECO:0000256" key="1">
    <source>
        <dbReference type="ARBA" id="ARBA00006328"/>
    </source>
</evidence>
<dbReference type="Gene3D" id="3.40.50.720">
    <property type="entry name" value="NAD(P)-binding Rossmann-like Domain"/>
    <property type="match status" value="1"/>
</dbReference>
<accession>A0A9P9A832</accession>
<name>A0A9P9A832_9PEZI</name>
<dbReference type="SUPFAM" id="SSF51735">
    <property type="entry name" value="NAD(P)-binding Rossmann-fold domains"/>
    <property type="match status" value="1"/>
</dbReference>
<gene>
    <name evidence="4" type="ORF">F5X68DRAFT_15799</name>
</gene>
<comment type="similarity">
    <text evidence="1">Belongs to the NmrA-type oxidoreductase family.</text>
</comment>
<reference evidence="4" key="1">
    <citation type="journal article" date="2021" name="Nat. Commun.">
        <title>Genetic determinants of endophytism in the Arabidopsis root mycobiome.</title>
        <authorList>
            <person name="Mesny F."/>
            <person name="Miyauchi S."/>
            <person name="Thiergart T."/>
            <person name="Pickel B."/>
            <person name="Atanasova L."/>
            <person name="Karlsson M."/>
            <person name="Huettel B."/>
            <person name="Barry K.W."/>
            <person name="Haridas S."/>
            <person name="Chen C."/>
            <person name="Bauer D."/>
            <person name="Andreopoulos W."/>
            <person name="Pangilinan J."/>
            <person name="LaButti K."/>
            <person name="Riley R."/>
            <person name="Lipzen A."/>
            <person name="Clum A."/>
            <person name="Drula E."/>
            <person name="Henrissat B."/>
            <person name="Kohler A."/>
            <person name="Grigoriev I.V."/>
            <person name="Martin F.M."/>
            <person name="Hacquard S."/>
        </authorList>
    </citation>
    <scope>NUCLEOTIDE SEQUENCE</scope>
    <source>
        <strain evidence="4">MPI-SDFR-AT-0117</strain>
    </source>
</reference>
<dbReference type="PANTHER" id="PTHR42748:SF7">
    <property type="entry name" value="NMRA LIKE REDOX SENSOR 1-RELATED"/>
    <property type="match status" value="1"/>
</dbReference>
<evidence type="ECO:0000313" key="5">
    <source>
        <dbReference type="Proteomes" id="UP000770015"/>
    </source>
</evidence>
<evidence type="ECO:0000256" key="2">
    <source>
        <dbReference type="ARBA" id="ARBA00022857"/>
    </source>
</evidence>
<organism evidence="4 5">
    <name type="scientific">Plectosphaerella plurivora</name>
    <dbReference type="NCBI Taxonomy" id="936078"/>
    <lineage>
        <taxon>Eukaryota</taxon>
        <taxon>Fungi</taxon>
        <taxon>Dikarya</taxon>
        <taxon>Ascomycota</taxon>
        <taxon>Pezizomycotina</taxon>
        <taxon>Sordariomycetes</taxon>
        <taxon>Hypocreomycetidae</taxon>
        <taxon>Glomerellales</taxon>
        <taxon>Plectosphaerellaceae</taxon>
        <taxon>Plectosphaerella</taxon>
    </lineage>
</organism>
<dbReference type="OrthoDB" id="3358371at2759"/>
<proteinExistence type="inferred from homology"/>
<dbReference type="Pfam" id="PF05368">
    <property type="entry name" value="NmrA"/>
    <property type="match status" value="1"/>
</dbReference>